<feature type="transmembrane region" description="Helical" evidence="4">
    <location>
        <begin position="76"/>
        <end position="95"/>
    </location>
</feature>
<name>A0AAV5MF59_9ROSI</name>
<keyword evidence="4" id="KW-0812">Transmembrane</keyword>
<reference evidence="9 10" key="1">
    <citation type="journal article" date="2021" name="Commun. Biol.">
        <title>The genome of Shorea leprosula (Dipterocarpaceae) highlights the ecological relevance of drought in aseasonal tropical rainforests.</title>
        <authorList>
            <person name="Ng K.K.S."/>
            <person name="Kobayashi M.J."/>
            <person name="Fawcett J.A."/>
            <person name="Hatakeyama M."/>
            <person name="Paape T."/>
            <person name="Ng C.H."/>
            <person name="Ang C.C."/>
            <person name="Tnah L.H."/>
            <person name="Lee C.T."/>
            <person name="Nishiyama T."/>
            <person name="Sese J."/>
            <person name="O'Brien M.J."/>
            <person name="Copetti D."/>
            <person name="Mohd Noor M.I."/>
            <person name="Ong R.C."/>
            <person name="Putra M."/>
            <person name="Sireger I.Z."/>
            <person name="Indrioko S."/>
            <person name="Kosugi Y."/>
            <person name="Izuno A."/>
            <person name="Isagi Y."/>
            <person name="Lee S.L."/>
            <person name="Shimizu K.K."/>
        </authorList>
    </citation>
    <scope>NUCLEOTIDE SEQUENCE [LARGE SCALE GENOMIC DNA]</scope>
    <source>
        <strain evidence="9">214</strain>
    </source>
</reference>
<keyword evidence="3" id="KW-0611">Plant defense</keyword>
<keyword evidence="2" id="KW-0547">Nucleotide-binding</keyword>
<feature type="transmembrane region" description="Helical" evidence="4">
    <location>
        <begin position="45"/>
        <end position="69"/>
    </location>
</feature>
<protein>
    <recommendedName>
        <fullName evidence="11">NB-ARC domain-containing protein</fullName>
    </recommendedName>
</protein>
<feature type="chain" id="PRO_5043517816" description="NB-ARC domain-containing protein" evidence="5">
    <location>
        <begin position="33"/>
        <end position="748"/>
    </location>
</feature>
<feature type="signal peptide" evidence="5">
    <location>
        <begin position="1"/>
        <end position="32"/>
    </location>
</feature>
<dbReference type="EMBL" id="BPVZ01000259">
    <property type="protein sequence ID" value="GKV48511.1"/>
    <property type="molecule type" value="Genomic_DNA"/>
</dbReference>
<dbReference type="InterPro" id="IPR027417">
    <property type="entry name" value="P-loop_NTPase"/>
</dbReference>
<evidence type="ECO:0000256" key="2">
    <source>
        <dbReference type="ARBA" id="ARBA00022741"/>
    </source>
</evidence>
<keyword evidence="10" id="KW-1185">Reference proteome</keyword>
<dbReference type="SUPFAM" id="SSF52058">
    <property type="entry name" value="L domain-like"/>
    <property type="match status" value="1"/>
</dbReference>
<sequence>MQDYIQRFAAILCGSMCCVLLLLCSLYFLSFAATCAASCGYACCYFAASFAFHFSLISSTFAASLAALCHSWCSSPFFSFVAILCSLPFFSFAALDKVGHHIVEVPNLEGILKLVVKECGGLPLAIVVIIESMKGEDDVKVWNNALIELRERVKSVNGSDKEIFERLRFSYDRLNSFEIQNCFLCCSMFHEDYPFRTRELIEGWIDEGLIDGLPIRKAAYDRGHAFLSRLVKNCLLEKTVDWEGDVFKMHDLMRDMAIKSIVPELGYMVKAGMKLTKVPDENGWGEYLKKVSLMENYISKVPPGLCPGCPTLSTLILSNYRNLSEISESFFEGMLELKVLDLSQTGIEALPNSISNLEKLSSLRLRWCYKLRYLPSLAKLRALKKLGLHGSNIEVAPQGMEELISLEYLDLTYCSRLKEIPMRMLSNLSNLQYLLVYGVLKIKEEEVVRLSKLGTFEGELDDRQGFNYFVKSQDFQILTNYLIVVGGQIFSLTGRKEIEVYIKNCDFGEECIVLPDNLQNLVIEECRNMRSSLNKAALLEKATELSFYGIRYCEDMECVVDLDSSSCPVLDKLQELLLRELPKLSVLVRVEGVATPPHVFSNLKRLCIQFCSGMRKLLPLELLQAFQNLEEIDVHRCEQMEEIIASSDSDASLDKFTFPKLRILELTVLPQLKSICSAKGVMVCDSIEQIEVWGCQELKGIPLQLPLLDNGQPHLPPHLTEIIIVEEWWETVEWDHKILLQPFLKYMR</sequence>
<feature type="domain" description="Disease resistance R13L4/SHOC-2-like LRR" evidence="8">
    <location>
        <begin position="308"/>
        <end position="437"/>
    </location>
</feature>
<evidence type="ECO:0000259" key="7">
    <source>
        <dbReference type="Pfam" id="PF23559"/>
    </source>
</evidence>
<keyword evidence="1" id="KW-0677">Repeat</keyword>
<dbReference type="GO" id="GO:0005524">
    <property type="term" value="F:ATP binding"/>
    <property type="evidence" value="ECO:0007669"/>
    <property type="project" value="UniProtKB-KW"/>
</dbReference>
<dbReference type="InterPro" id="IPR042197">
    <property type="entry name" value="Apaf_helical"/>
</dbReference>
<evidence type="ECO:0000259" key="6">
    <source>
        <dbReference type="Pfam" id="PF23247"/>
    </source>
</evidence>
<organism evidence="9 10">
    <name type="scientific">Rubroshorea leprosula</name>
    <dbReference type="NCBI Taxonomy" id="152421"/>
    <lineage>
        <taxon>Eukaryota</taxon>
        <taxon>Viridiplantae</taxon>
        <taxon>Streptophyta</taxon>
        <taxon>Embryophyta</taxon>
        <taxon>Tracheophyta</taxon>
        <taxon>Spermatophyta</taxon>
        <taxon>Magnoliopsida</taxon>
        <taxon>eudicotyledons</taxon>
        <taxon>Gunneridae</taxon>
        <taxon>Pentapetalae</taxon>
        <taxon>rosids</taxon>
        <taxon>malvids</taxon>
        <taxon>Malvales</taxon>
        <taxon>Dipterocarpaceae</taxon>
        <taxon>Rubroshorea</taxon>
    </lineage>
</organism>
<evidence type="ECO:0000313" key="10">
    <source>
        <dbReference type="Proteomes" id="UP001054252"/>
    </source>
</evidence>
<evidence type="ECO:0000256" key="5">
    <source>
        <dbReference type="SAM" id="SignalP"/>
    </source>
</evidence>
<keyword evidence="4" id="KW-0472">Membrane</keyword>
<comment type="caution">
    <text evidence="9">The sequence shown here is derived from an EMBL/GenBank/DDBJ whole genome shotgun (WGS) entry which is preliminary data.</text>
</comment>
<dbReference type="Proteomes" id="UP001054252">
    <property type="component" value="Unassembled WGS sequence"/>
</dbReference>
<keyword evidence="4" id="KW-1133">Transmembrane helix</keyword>
<evidence type="ECO:0000313" key="9">
    <source>
        <dbReference type="EMBL" id="GKV48511.1"/>
    </source>
</evidence>
<evidence type="ECO:0000256" key="1">
    <source>
        <dbReference type="ARBA" id="ARBA00022737"/>
    </source>
</evidence>
<dbReference type="SUPFAM" id="SSF52540">
    <property type="entry name" value="P-loop containing nucleoside triphosphate hydrolases"/>
    <property type="match status" value="1"/>
</dbReference>
<dbReference type="InterPro" id="IPR050905">
    <property type="entry name" value="Plant_NBS-LRR"/>
</dbReference>
<dbReference type="Gene3D" id="1.10.8.430">
    <property type="entry name" value="Helical domain of apoptotic protease-activating factors"/>
    <property type="match status" value="1"/>
</dbReference>
<evidence type="ECO:0008006" key="11">
    <source>
        <dbReference type="Google" id="ProtNLM"/>
    </source>
</evidence>
<feature type="domain" description="Disease resistance protein winged helix" evidence="7">
    <location>
        <begin position="188"/>
        <end position="257"/>
    </location>
</feature>
<dbReference type="GO" id="GO:0006952">
    <property type="term" value="P:defense response"/>
    <property type="evidence" value="ECO:0007669"/>
    <property type="project" value="UniProtKB-KW"/>
</dbReference>
<keyword evidence="5" id="KW-0732">Signal</keyword>
<evidence type="ECO:0000256" key="3">
    <source>
        <dbReference type="ARBA" id="ARBA00022821"/>
    </source>
</evidence>
<dbReference type="FunFam" id="1.10.10.10:FF:000322">
    <property type="entry name" value="Probable disease resistance protein At1g63360"/>
    <property type="match status" value="1"/>
</dbReference>
<dbReference type="PANTHER" id="PTHR33463:SF187">
    <property type="entry name" value="AND NB-ARC DOMAIN DISEASE RESISTANCE PROTEIN, PUTATIVE-RELATED"/>
    <property type="match status" value="1"/>
</dbReference>
<dbReference type="AlphaFoldDB" id="A0AAV5MF59"/>
<proteinExistence type="predicted"/>
<dbReference type="GO" id="GO:0043531">
    <property type="term" value="F:ADP binding"/>
    <property type="evidence" value="ECO:0007669"/>
    <property type="project" value="InterPro"/>
</dbReference>
<accession>A0AAV5MF59</accession>
<evidence type="ECO:0000259" key="8">
    <source>
        <dbReference type="Pfam" id="PF23598"/>
    </source>
</evidence>
<gene>
    <name evidence="9" type="ORF">SLEP1_g55319</name>
</gene>
<dbReference type="InterPro" id="IPR055414">
    <property type="entry name" value="LRR_R13L4/SHOC2-like"/>
</dbReference>
<dbReference type="InterPro" id="IPR032675">
    <property type="entry name" value="LRR_dom_sf"/>
</dbReference>
<dbReference type="Pfam" id="PF23559">
    <property type="entry name" value="WHD_DRP"/>
    <property type="match status" value="1"/>
</dbReference>
<dbReference type="Pfam" id="PF23247">
    <property type="entry name" value="LRR_RPS2"/>
    <property type="match status" value="1"/>
</dbReference>
<dbReference type="PRINTS" id="PR00364">
    <property type="entry name" value="DISEASERSIST"/>
</dbReference>
<dbReference type="Gene3D" id="3.80.10.10">
    <property type="entry name" value="Ribonuclease Inhibitor"/>
    <property type="match status" value="2"/>
</dbReference>
<dbReference type="InterPro" id="IPR057135">
    <property type="entry name" value="At4g27190-like_LRR"/>
</dbReference>
<dbReference type="InterPro" id="IPR058922">
    <property type="entry name" value="WHD_DRP"/>
</dbReference>
<evidence type="ECO:0000256" key="4">
    <source>
        <dbReference type="SAM" id="Phobius"/>
    </source>
</evidence>
<dbReference type="PANTHER" id="PTHR33463">
    <property type="entry name" value="NB-ARC DOMAIN-CONTAINING PROTEIN-RELATED"/>
    <property type="match status" value="1"/>
</dbReference>
<feature type="domain" description="Disease resistance protein At4g27190-like leucine-rich repeats" evidence="6">
    <location>
        <begin position="596"/>
        <end position="700"/>
    </location>
</feature>
<dbReference type="Pfam" id="PF23598">
    <property type="entry name" value="LRR_14"/>
    <property type="match status" value="1"/>
</dbReference>